<sequence>MIATVYLSTLSWRVKVNIHTEAVNQKLCPSQAHWGKVITSEVLLGGNLSIIILHDGHQYRLSITKLKKLILTK</sequence>
<dbReference type="AlphaFoldDB" id="A0A6M9Q3R3"/>
<organism evidence="1 2">
    <name type="scientific">Polynucleobacter antarcticus</name>
    <dbReference type="NCBI Taxonomy" id="1743162"/>
    <lineage>
        <taxon>Bacteria</taxon>
        <taxon>Pseudomonadati</taxon>
        <taxon>Pseudomonadota</taxon>
        <taxon>Betaproteobacteria</taxon>
        <taxon>Burkholderiales</taxon>
        <taxon>Burkholderiaceae</taxon>
        <taxon>Polynucleobacter</taxon>
    </lineage>
</organism>
<evidence type="ECO:0000313" key="1">
    <source>
        <dbReference type="EMBL" id="QKM63103.1"/>
    </source>
</evidence>
<gene>
    <name evidence="1" type="ORF">DCO16_08580</name>
</gene>
<dbReference type="Proteomes" id="UP000500806">
    <property type="component" value="Chromosome"/>
</dbReference>
<dbReference type="EMBL" id="CP028941">
    <property type="protein sequence ID" value="QKM63103.1"/>
    <property type="molecule type" value="Genomic_DNA"/>
</dbReference>
<proteinExistence type="predicted"/>
<reference evidence="1 2" key="1">
    <citation type="submission" date="2018-04" db="EMBL/GenBank/DDBJ databases">
        <title>Polynucleobacter sp. LimPoW16 genome.</title>
        <authorList>
            <person name="Hahn M.W."/>
        </authorList>
    </citation>
    <scope>NUCLEOTIDE SEQUENCE [LARGE SCALE GENOMIC DNA]</scope>
    <source>
        <strain evidence="1 2">LimPoW16</strain>
    </source>
</reference>
<dbReference type="Pfam" id="PF10636">
    <property type="entry name" value="hemP"/>
    <property type="match status" value="1"/>
</dbReference>
<accession>A0A6M9Q3R3</accession>
<dbReference type="InterPro" id="IPR019600">
    <property type="entry name" value="Hemin_uptake_protein_HemP"/>
</dbReference>
<dbReference type="KEGG" id="pani:DCO16_08580"/>
<evidence type="ECO:0008006" key="3">
    <source>
        <dbReference type="Google" id="ProtNLM"/>
    </source>
</evidence>
<dbReference type="Gene3D" id="2.10.70.10">
    <property type="entry name" value="Complement Module, domain 1"/>
    <property type="match status" value="1"/>
</dbReference>
<name>A0A6M9Q3R3_9BURK</name>
<keyword evidence="2" id="KW-1185">Reference proteome</keyword>
<evidence type="ECO:0000313" key="2">
    <source>
        <dbReference type="Proteomes" id="UP000500806"/>
    </source>
</evidence>
<protein>
    <recommendedName>
        <fullName evidence="3">Hemin uptake protein hemP</fullName>
    </recommendedName>
</protein>